<dbReference type="AlphaFoldDB" id="A0A3T0E832"/>
<name>A0A3T0E832_9PROT</name>
<dbReference type="Pfam" id="PF18158">
    <property type="entry name" value="AidB_N"/>
    <property type="match status" value="1"/>
</dbReference>
<dbReference type="KEGG" id="gak:X907_0843"/>
<feature type="domain" description="Acyl-CoA dehydrogenase/oxidase C-terminal" evidence="5">
    <location>
        <begin position="293"/>
        <end position="444"/>
    </location>
</feature>
<keyword evidence="9" id="KW-1185">Reference proteome</keyword>
<dbReference type="Proteomes" id="UP000286954">
    <property type="component" value="Chromosome"/>
</dbReference>
<dbReference type="PANTHER" id="PTHR42707">
    <property type="entry name" value="ACYL-COA DEHYDROGENASE"/>
    <property type="match status" value="1"/>
</dbReference>
<evidence type="ECO:0000313" key="9">
    <source>
        <dbReference type="Proteomes" id="UP000286954"/>
    </source>
</evidence>
<dbReference type="EMBL" id="CP018911">
    <property type="protein sequence ID" value="AZU03387.1"/>
    <property type="molecule type" value="Genomic_DNA"/>
</dbReference>
<dbReference type="InterPro" id="IPR052904">
    <property type="entry name" value="Acyl-CoA_dehydrogenase-like"/>
</dbReference>
<proteinExistence type="inferred from homology"/>
<dbReference type="InterPro" id="IPR006091">
    <property type="entry name" value="Acyl-CoA_Oxase/DH_mid-dom"/>
</dbReference>
<dbReference type="InterPro" id="IPR041504">
    <property type="entry name" value="AidB_N"/>
</dbReference>
<evidence type="ECO:0000313" key="8">
    <source>
        <dbReference type="EMBL" id="AZU03387.1"/>
    </source>
</evidence>
<feature type="domain" description="Adaptive response protein AidB N-terminal" evidence="7">
    <location>
        <begin position="18"/>
        <end position="171"/>
    </location>
</feature>
<reference evidence="8 9" key="1">
    <citation type="submission" date="2016-12" db="EMBL/GenBank/DDBJ databases">
        <title>The genome of dimorphic prosthecate Glycocaulis alkaliphilus 6b-8t, isolated from crude oil dictates its adaptability in petroleum environments.</title>
        <authorList>
            <person name="Wu X.-L."/>
            <person name="Geng S."/>
        </authorList>
    </citation>
    <scope>NUCLEOTIDE SEQUENCE [LARGE SCALE GENOMIC DNA]</scope>
    <source>
        <strain evidence="8 9">6B-8</strain>
    </source>
</reference>
<keyword evidence="4" id="KW-0560">Oxidoreductase</keyword>
<evidence type="ECO:0000256" key="2">
    <source>
        <dbReference type="ARBA" id="ARBA00022630"/>
    </source>
</evidence>
<feature type="domain" description="Acyl-CoA oxidase/dehydrogenase middle" evidence="6">
    <location>
        <begin position="185"/>
        <end position="281"/>
    </location>
</feature>
<keyword evidence="3 4" id="KW-0274">FAD</keyword>
<dbReference type="PANTHER" id="PTHR42707:SF3">
    <property type="entry name" value="ACYL-COA DEHYDROGENASE AIDB-RELATED"/>
    <property type="match status" value="1"/>
</dbReference>
<dbReference type="GO" id="GO:0003995">
    <property type="term" value="F:acyl-CoA dehydrogenase activity"/>
    <property type="evidence" value="ECO:0007669"/>
    <property type="project" value="TreeGrafter"/>
</dbReference>
<evidence type="ECO:0000256" key="4">
    <source>
        <dbReference type="RuleBase" id="RU362125"/>
    </source>
</evidence>
<dbReference type="OrthoDB" id="9771038at2"/>
<comment type="cofactor">
    <cofactor evidence="4">
        <name>FAD</name>
        <dbReference type="ChEBI" id="CHEBI:57692"/>
    </cofactor>
</comment>
<dbReference type="SUPFAM" id="SSF47203">
    <property type="entry name" value="Acyl-CoA dehydrogenase C-terminal domain-like"/>
    <property type="match status" value="1"/>
</dbReference>
<evidence type="ECO:0000259" key="5">
    <source>
        <dbReference type="Pfam" id="PF00441"/>
    </source>
</evidence>
<evidence type="ECO:0000256" key="3">
    <source>
        <dbReference type="ARBA" id="ARBA00022827"/>
    </source>
</evidence>
<dbReference type="Gene3D" id="2.40.110.20">
    <property type="match status" value="1"/>
</dbReference>
<evidence type="ECO:0000259" key="7">
    <source>
        <dbReference type="Pfam" id="PF18158"/>
    </source>
</evidence>
<comment type="similarity">
    <text evidence="1 4">Belongs to the acyl-CoA dehydrogenase family.</text>
</comment>
<dbReference type="RefSeq" id="WP_127565784.1">
    <property type="nucleotide sequence ID" value="NZ_BMFB01000002.1"/>
</dbReference>
<gene>
    <name evidence="8" type="ORF">X907_0843</name>
</gene>
<evidence type="ECO:0000256" key="1">
    <source>
        <dbReference type="ARBA" id="ARBA00009347"/>
    </source>
</evidence>
<evidence type="ECO:0000259" key="6">
    <source>
        <dbReference type="Pfam" id="PF02770"/>
    </source>
</evidence>
<dbReference type="Gene3D" id="1.20.140.10">
    <property type="entry name" value="Butyryl-CoA Dehydrogenase, subunit A, domain 3"/>
    <property type="match status" value="1"/>
</dbReference>
<protein>
    <submittedName>
        <fullName evidence="8">Acyl-CoA dehydrogenase</fullName>
    </submittedName>
</protein>
<dbReference type="Pfam" id="PF02770">
    <property type="entry name" value="Acyl-CoA_dh_M"/>
    <property type="match status" value="1"/>
</dbReference>
<dbReference type="Pfam" id="PF00441">
    <property type="entry name" value="Acyl-CoA_dh_1"/>
    <property type="match status" value="1"/>
</dbReference>
<dbReference type="InterPro" id="IPR036250">
    <property type="entry name" value="AcylCo_DH-like_C"/>
</dbReference>
<accession>A0A3T0E832</accession>
<dbReference type="SUPFAM" id="SSF56645">
    <property type="entry name" value="Acyl-CoA dehydrogenase NM domain-like"/>
    <property type="match status" value="1"/>
</dbReference>
<dbReference type="InterPro" id="IPR009100">
    <property type="entry name" value="AcylCoA_DH/oxidase_NM_dom_sf"/>
</dbReference>
<keyword evidence="2 4" id="KW-0285">Flavoprotein</keyword>
<sequence length="552" mass="59771">MTQPHAPRSELRTHSVFNQSEPLSGLNLFSADRVLRDAVSRNGGDAHRDHLSAFGTRMGSAEVQEWGRQANENPPKFKPFDRFGHRIDEVEFHPAYHQLMRAGLEAGVSAAAWDTDTAPHTLHSALLMLMGHADAGVCCPMSMTYACVPALRHAGWATDWISGATASAYDPAMKPMAEKAGLTIGMAMTEKQGGSDVRANETRAVSIGGDEVELTGHKWFCSAPMSDGFLTLAYEGEGESAALSCFLVPRWRPDGTRNTIEIQRLKDKLGDRSNASSEIEYHGAYARRVGEPGRGVRTIIDMVNHTRLDCLAGSAGLIRTASFHAIWHADRRAAFQRRLIDQPLMREVLAELAMEAEAAMALAFRVAHAFDTMASDPNEAALARILTPIAKYWICKRAPYLVYEAMEAHGGAGFVEESPLPRMFRQSPLNAIWEGSGNVIALDTLRALSRDPESREALLAYLARGKGQNAALDALIGRIEASLAGGIGEADARRFSEEAALALSALALMDAGLDAASDAFLARRIASQSTTLGAGHGQIDTEKLIERGRLAV</sequence>
<organism evidence="8 9">
    <name type="scientific">Glycocaulis alkaliphilus</name>
    <dbReference type="NCBI Taxonomy" id="1434191"/>
    <lineage>
        <taxon>Bacteria</taxon>
        <taxon>Pseudomonadati</taxon>
        <taxon>Pseudomonadota</taxon>
        <taxon>Alphaproteobacteria</taxon>
        <taxon>Maricaulales</taxon>
        <taxon>Maricaulaceae</taxon>
        <taxon>Glycocaulis</taxon>
    </lineage>
</organism>
<dbReference type="Gene3D" id="6.10.250.600">
    <property type="match status" value="1"/>
</dbReference>
<dbReference type="InterPro" id="IPR009075">
    <property type="entry name" value="AcylCo_DH/oxidase_C"/>
</dbReference>